<dbReference type="AlphaFoldDB" id="E8ZJ46"/>
<organism evidence="1 2">
    <name type="scientific">Mycoplasma haemofelis (strain Langford 1)</name>
    <name type="common">Haemobartonella felis</name>
    <dbReference type="NCBI Taxonomy" id="941640"/>
    <lineage>
        <taxon>Bacteria</taxon>
        <taxon>Bacillati</taxon>
        <taxon>Mycoplasmatota</taxon>
        <taxon>Mollicutes</taxon>
        <taxon>Mycoplasmataceae</taxon>
        <taxon>Mycoplasma</taxon>
    </lineage>
</organism>
<accession>E8ZJ46</accession>
<dbReference type="Proteomes" id="UP000008637">
    <property type="component" value="Chromosome"/>
</dbReference>
<proteinExistence type="predicted"/>
<evidence type="ECO:0000313" key="2">
    <source>
        <dbReference type="Proteomes" id="UP000008637"/>
    </source>
</evidence>
<name>E8ZJ46_MYCHL</name>
<evidence type="ECO:0000313" key="1">
    <source>
        <dbReference type="EMBL" id="CBY93167.1"/>
    </source>
</evidence>
<dbReference type="EMBL" id="FR773153">
    <property type="protein sequence ID" value="CBY93167.1"/>
    <property type="molecule type" value="Genomic_DNA"/>
</dbReference>
<dbReference type="OrthoDB" id="9824958at2"/>
<protein>
    <submittedName>
        <fullName evidence="1">Uncharacterized protein</fullName>
    </submittedName>
</protein>
<keyword evidence="2" id="KW-1185">Reference proteome</keyword>
<gene>
    <name evidence="1" type="ORF">HF1_11590</name>
</gene>
<dbReference type="HOGENOM" id="CLU_113690_0_0_14"/>
<sequence>MNATYLLSALGAGGAAATGAYLTKDHWMPSHEQKVKSIEEALKGRKLISSLEGNSLTKQWEVEFESDSNEIKTLLGNSSLNAQTGGVELSKWCSRKMPLDVDKNQDVFEKVEKYCLIRSVASQLARKQKTLLKEGQTSEWQATYKKRKDTSAKRSDLGLEGDSWTEDKQNEDLPKVKAWCTSNSEKEFLASPEGTDSLYTKVLKWCTKEGANES</sequence>
<reference evidence="1 2" key="1">
    <citation type="journal article" date="2011" name="J. Bacteriol.">
        <title>Complete genome sequence of Mycoplasma haemofelis, a hemotropic mycoplasma.</title>
        <authorList>
            <person name="Barker E.N."/>
            <person name="Helps C.R."/>
            <person name="Peters I.R."/>
            <person name="Darby A.C."/>
            <person name="Radford A.D."/>
            <person name="Tasker S."/>
        </authorList>
    </citation>
    <scope>NUCLEOTIDE SEQUENCE [LARGE SCALE GENOMIC DNA]</scope>
    <source>
        <strain evidence="1 2">Langford 1</strain>
    </source>
</reference>
<dbReference type="KEGG" id="mha:HF1_11590"/>